<evidence type="ECO:0000313" key="3">
    <source>
        <dbReference type="EMBL" id="RHD09392.1"/>
    </source>
</evidence>
<organism evidence="3 4">
    <name type="scientific">Mediterraneibacter gnavus</name>
    <name type="common">Ruminococcus gnavus</name>
    <dbReference type="NCBI Taxonomy" id="33038"/>
    <lineage>
        <taxon>Bacteria</taxon>
        <taxon>Bacillati</taxon>
        <taxon>Bacillota</taxon>
        <taxon>Clostridia</taxon>
        <taxon>Lachnospirales</taxon>
        <taxon>Lachnospiraceae</taxon>
        <taxon>Mediterraneibacter</taxon>
    </lineage>
</organism>
<proteinExistence type="predicted"/>
<comment type="caution">
    <text evidence="3">The sequence shown here is derived from an EMBL/GenBank/DDBJ whole genome shotgun (WGS) entry which is preliminary data.</text>
</comment>
<feature type="domain" description="Replication-associated protein ORF2/G2P" evidence="2">
    <location>
        <begin position="112"/>
        <end position="213"/>
    </location>
</feature>
<feature type="region of interest" description="Disordered" evidence="1">
    <location>
        <begin position="76"/>
        <end position="97"/>
    </location>
</feature>
<evidence type="ECO:0000259" key="2">
    <source>
        <dbReference type="Pfam" id="PF23343"/>
    </source>
</evidence>
<dbReference type="Proteomes" id="UP000284472">
    <property type="component" value="Unassembled WGS sequence"/>
</dbReference>
<dbReference type="RefSeq" id="WP_118043594.1">
    <property type="nucleotide sequence ID" value="NZ_QSIR01000001.1"/>
</dbReference>
<feature type="compositionally biased region" description="Basic and acidic residues" evidence="1">
    <location>
        <begin position="217"/>
        <end position="226"/>
    </location>
</feature>
<feature type="region of interest" description="Disordered" evidence="1">
    <location>
        <begin position="300"/>
        <end position="332"/>
    </location>
</feature>
<protein>
    <recommendedName>
        <fullName evidence="2">Replication-associated protein ORF2/G2P domain-containing protein</fullName>
    </recommendedName>
</protein>
<sequence>MEQSRRRRKKNVYVEYDYEEAYQKQIENLEEDIIKRMMDGKKIKYVYATKEIKAGEQLEVEIYPEFTRKRVEEIPEEGRRKKDRQAQRNLNEKNSRKQCERVINENFGDRDIWATFTYSAEYTPASMKVAKSHMQNYIRRLNYQRKKRGLPNARYVYVTEQGDKGRWHHHIVLDGDMDMDTVESLWTYGKRNQVRRLQKDENGLVGMAKYVSKPKGKGKDSEEGKYQKIWTPSKNLKKPDEHKNHYKTKQSHVDKMVNGILPVQEHLNKWYASEGYEYTESVIKYNKWNGQYYIYARMRKQQEEKGGKKSEKTKKSKAKKGGQNRKSTRKRD</sequence>
<evidence type="ECO:0000313" key="4">
    <source>
        <dbReference type="Proteomes" id="UP000284472"/>
    </source>
</evidence>
<gene>
    <name evidence="3" type="ORF">DW812_01175</name>
</gene>
<dbReference type="AlphaFoldDB" id="A0A414DFH4"/>
<feature type="compositionally biased region" description="Basic residues" evidence="1">
    <location>
        <begin position="311"/>
        <end position="332"/>
    </location>
</feature>
<reference evidence="3 4" key="1">
    <citation type="submission" date="2018-08" db="EMBL/GenBank/DDBJ databases">
        <title>A genome reference for cultivated species of the human gut microbiota.</title>
        <authorList>
            <person name="Zou Y."/>
            <person name="Xue W."/>
            <person name="Luo G."/>
        </authorList>
    </citation>
    <scope>NUCLEOTIDE SEQUENCE [LARGE SCALE GENOMIC DNA]</scope>
    <source>
        <strain evidence="3 4">AM32-6</strain>
    </source>
</reference>
<feature type="region of interest" description="Disordered" evidence="1">
    <location>
        <begin position="211"/>
        <end position="250"/>
    </location>
</feature>
<accession>A0A414DFH4</accession>
<feature type="compositionally biased region" description="Basic and acidic residues" evidence="1">
    <location>
        <begin position="300"/>
        <end position="310"/>
    </location>
</feature>
<dbReference type="InterPro" id="IPR056906">
    <property type="entry name" value="ORF2/G2P_dom"/>
</dbReference>
<dbReference type="Pfam" id="PF23343">
    <property type="entry name" value="REP_ORF2-G2P"/>
    <property type="match status" value="1"/>
</dbReference>
<evidence type="ECO:0000256" key="1">
    <source>
        <dbReference type="SAM" id="MobiDB-lite"/>
    </source>
</evidence>
<name>A0A414DFH4_MEDGN</name>
<dbReference type="EMBL" id="QSIR01000001">
    <property type="protein sequence ID" value="RHD09392.1"/>
    <property type="molecule type" value="Genomic_DNA"/>
</dbReference>